<dbReference type="InterPro" id="IPR001387">
    <property type="entry name" value="Cro/C1-type_HTH"/>
</dbReference>
<comment type="caution">
    <text evidence="2">The sequence shown here is derived from an EMBL/GenBank/DDBJ whole genome shotgun (WGS) entry which is preliminary data.</text>
</comment>
<dbReference type="SMART" id="SM00530">
    <property type="entry name" value="HTH_XRE"/>
    <property type="match status" value="1"/>
</dbReference>
<name>A0ABU4Z150_9HYPH</name>
<dbReference type="Proteomes" id="UP001271249">
    <property type="component" value="Unassembled WGS sequence"/>
</dbReference>
<dbReference type="RefSeq" id="WP_320226921.1">
    <property type="nucleotide sequence ID" value="NZ_JAVIJC010000014.1"/>
</dbReference>
<feature type="domain" description="HTH cro/C1-type" evidence="1">
    <location>
        <begin position="23"/>
        <end position="69"/>
    </location>
</feature>
<evidence type="ECO:0000313" key="3">
    <source>
        <dbReference type="Proteomes" id="UP001271249"/>
    </source>
</evidence>
<dbReference type="Gene3D" id="1.10.260.40">
    <property type="entry name" value="lambda repressor-like DNA-binding domains"/>
    <property type="match status" value="1"/>
</dbReference>
<reference evidence="2 3" key="1">
    <citation type="submission" date="2023-08" db="EMBL/GenBank/DDBJ databases">
        <title>Implementing the SeqCode for naming new Mesorhizobium species isolated from Vachellia karroo root nodules.</title>
        <authorList>
            <person name="Van Lill M."/>
        </authorList>
    </citation>
    <scope>NUCLEOTIDE SEQUENCE [LARGE SCALE GENOMIC DNA]</scope>
    <source>
        <strain evidence="2 3">VK22B</strain>
    </source>
</reference>
<organism evidence="2 3">
    <name type="scientific">Mesorhizobium captivum</name>
    <dbReference type="NCBI Taxonomy" id="3072319"/>
    <lineage>
        <taxon>Bacteria</taxon>
        <taxon>Pseudomonadati</taxon>
        <taxon>Pseudomonadota</taxon>
        <taxon>Alphaproteobacteria</taxon>
        <taxon>Hyphomicrobiales</taxon>
        <taxon>Phyllobacteriaceae</taxon>
        <taxon>Mesorhizobium</taxon>
    </lineage>
</organism>
<dbReference type="CDD" id="cd00093">
    <property type="entry name" value="HTH_XRE"/>
    <property type="match status" value="1"/>
</dbReference>
<sequence>MQTTMERPAIDKQWFIDKLAETGKSVRGLARHLGVDASAVSRMLSGQRKMKMQEAGEIASFLGVPVSEVLVHSGVSVSLEPRPSEMLLAATIDERGIVDELPEPKPLPPAVIERARATITVQGDEPIVGAQIRALKGPLSVMDDAVVLYRYLGEAIDPAAIGLLSICRSRDGEQFLGKIERARKTGEARVTCATGEVRDVGLEAATPVLAVIP</sequence>
<accession>A0ABU4Z150</accession>
<proteinExistence type="predicted"/>
<dbReference type="EMBL" id="JAVIJC010000014">
    <property type="protein sequence ID" value="MDX8492940.1"/>
    <property type="molecule type" value="Genomic_DNA"/>
</dbReference>
<dbReference type="InterPro" id="IPR010982">
    <property type="entry name" value="Lambda_DNA-bd_dom_sf"/>
</dbReference>
<gene>
    <name evidence="2" type="ORF">RFN29_15280</name>
</gene>
<keyword evidence="3" id="KW-1185">Reference proteome</keyword>
<dbReference type="SUPFAM" id="SSF47413">
    <property type="entry name" value="lambda repressor-like DNA-binding domains"/>
    <property type="match status" value="1"/>
</dbReference>
<dbReference type="PROSITE" id="PS50943">
    <property type="entry name" value="HTH_CROC1"/>
    <property type="match status" value="1"/>
</dbReference>
<protein>
    <submittedName>
        <fullName evidence="2">Helix-turn-helix transcriptional regulator</fullName>
    </submittedName>
</protein>
<evidence type="ECO:0000313" key="2">
    <source>
        <dbReference type="EMBL" id="MDX8492940.1"/>
    </source>
</evidence>
<evidence type="ECO:0000259" key="1">
    <source>
        <dbReference type="PROSITE" id="PS50943"/>
    </source>
</evidence>
<dbReference type="Pfam" id="PF13560">
    <property type="entry name" value="HTH_31"/>
    <property type="match status" value="1"/>
</dbReference>